<reference evidence="3 5" key="1">
    <citation type="submission" date="2018-08" db="EMBL/GenBank/DDBJ databases">
        <title>A genome reference for cultivated species of the human gut microbiota.</title>
        <authorList>
            <person name="Zou Y."/>
            <person name="Xue W."/>
            <person name="Luo G."/>
        </authorList>
    </citation>
    <scope>NUCLEOTIDE SEQUENCE [LARGE SCALE GENOMIC DNA]</scope>
    <source>
        <strain evidence="3 5">AF26-4BH</strain>
        <strain evidence="2">TF05-5AC</strain>
    </source>
</reference>
<dbReference type="InterPro" id="IPR012547">
    <property type="entry name" value="PDDEXK_9"/>
</dbReference>
<dbReference type="AlphaFoldDB" id="A0A3E3J5I1"/>
<dbReference type="Pfam" id="PF08011">
    <property type="entry name" value="PDDEXK_9"/>
    <property type="match status" value="1"/>
</dbReference>
<dbReference type="GeneID" id="97986704"/>
<protein>
    <submittedName>
        <fullName evidence="3">AAA family ATPase</fullName>
    </submittedName>
</protein>
<dbReference type="OrthoDB" id="9766673at2"/>
<dbReference type="EMBL" id="QVLU01000001">
    <property type="protein sequence ID" value="RGE74576.1"/>
    <property type="molecule type" value="Genomic_DNA"/>
</dbReference>
<sequence>MRPFPIGIDDFRKLRENDYYYADKTMFIKEFLDNRGEVRLFTRPRRFGKTLGISMLKYFFEDECGARENRYLFEGLEIMEAGEKYLKYMGKYPVISLSMKTSKQPSFKMAYECLQDEIAQEFDRHSLVLASDKLNEAEKKQYREMMNKQGPDSVWAKALDFLSRCLKKVYQQNVIILLDEYDVPLENAYLRGFYGKMTDFIRSLFESALKSNPNLEFAVITGCIVSAKADPLGESSILRCRGKESIFTGLNNLEIISLMNHNYAEHFGFTQSEVEHLLAAYGLQEKQQEVQQWYDGYLFGGTEVYNPWSVLNYVKAAVSSPQAFPQTYWANTSSNDIVKKLVELADGSIRQEMESLIEGGTIEKPVHEEITYDEVYKSEDNLWNFLFFTGYLKKQGERFDGETLYLTLAIPNTEVKLIYRNTILDWFDEKIRQKDLTGIYNALLKKDTQLLEIELSKNLMETISFYDYREDYYHGFLGGLLKMMDGYTIKSNRESGLGRSDLLLLSAPYIGKAIIIELKVADTFAMLDETAAVALEQIREKQYGAELMLEGYRTFTYYGIAFYKKTCRVLTEA</sequence>
<dbReference type="Proteomes" id="UP000260812">
    <property type="component" value="Unassembled WGS sequence"/>
</dbReference>
<dbReference type="PANTHER" id="PTHR34825:SF1">
    <property type="entry name" value="AAA-ATPASE-LIKE DOMAIN-CONTAINING PROTEIN"/>
    <property type="match status" value="1"/>
</dbReference>
<name>A0A3E3J5I1_9FIRM</name>
<evidence type="ECO:0000259" key="1">
    <source>
        <dbReference type="Pfam" id="PF09820"/>
    </source>
</evidence>
<dbReference type="Proteomes" id="UP000261166">
    <property type="component" value="Unassembled WGS sequence"/>
</dbReference>
<comment type="caution">
    <text evidence="3">The sequence shown here is derived from an EMBL/GenBank/DDBJ whole genome shotgun (WGS) entry which is preliminary data.</text>
</comment>
<dbReference type="EMBL" id="QVLV01000004">
    <property type="protein sequence ID" value="RGE62420.1"/>
    <property type="molecule type" value="Genomic_DNA"/>
</dbReference>
<evidence type="ECO:0000313" key="5">
    <source>
        <dbReference type="Proteomes" id="UP000261166"/>
    </source>
</evidence>
<gene>
    <name evidence="3" type="ORF">DWY69_01010</name>
    <name evidence="2" type="ORF">DXC51_07370</name>
</gene>
<dbReference type="PANTHER" id="PTHR34825">
    <property type="entry name" value="CONSERVED PROTEIN, WITH A WEAK D-GALACTARATE DEHYDRATASE/ALTRONATE HYDROLASE DOMAIN"/>
    <property type="match status" value="1"/>
</dbReference>
<dbReference type="InterPro" id="IPR018631">
    <property type="entry name" value="AAA-ATPase-like_dom"/>
</dbReference>
<proteinExistence type="predicted"/>
<accession>A0A3E3J5I1</accession>
<dbReference type="RefSeq" id="WP_117530469.1">
    <property type="nucleotide sequence ID" value="NZ_JBKUNB010000018.1"/>
</dbReference>
<evidence type="ECO:0000313" key="3">
    <source>
        <dbReference type="EMBL" id="RGE74576.1"/>
    </source>
</evidence>
<dbReference type="Pfam" id="PF09820">
    <property type="entry name" value="AAA-ATPase_like"/>
    <property type="match status" value="1"/>
</dbReference>
<evidence type="ECO:0000313" key="2">
    <source>
        <dbReference type="EMBL" id="RGE62420.1"/>
    </source>
</evidence>
<evidence type="ECO:0000313" key="4">
    <source>
        <dbReference type="Proteomes" id="UP000260812"/>
    </source>
</evidence>
<keyword evidence="4" id="KW-1185">Reference proteome</keyword>
<organism evidence="3 5">
    <name type="scientific">Eisenbergiella massiliensis</name>
    <dbReference type="NCBI Taxonomy" id="1720294"/>
    <lineage>
        <taxon>Bacteria</taxon>
        <taxon>Bacillati</taxon>
        <taxon>Bacillota</taxon>
        <taxon>Clostridia</taxon>
        <taxon>Lachnospirales</taxon>
        <taxon>Lachnospiraceae</taxon>
        <taxon>Eisenbergiella</taxon>
    </lineage>
</organism>
<feature type="domain" description="AAA-ATPase-like" evidence="1">
    <location>
        <begin position="5"/>
        <end position="224"/>
    </location>
</feature>